<evidence type="ECO:0000256" key="1">
    <source>
        <dbReference type="SAM" id="MobiDB-lite"/>
    </source>
</evidence>
<proteinExistence type="predicted"/>
<dbReference type="EMBL" id="CP000254">
    <property type="protein sequence ID" value="ABD42602.1"/>
    <property type="molecule type" value="Genomic_DNA"/>
</dbReference>
<reference evidence="3" key="1">
    <citation type="journal article" date="2016" name="Stand. Genomic Sci.">
        <title>Complete genome sequence of Methanospirillum hungatei type strain JF1.</title>
        <authorList>
            <person name="Gunsalus R.P."/>
            <person name="Cook L.E."/>
            <person name="Crable B."/>
            <person name="Rohlin L."/>
            <person name="McDonald E."/>
            <person name="Mouttaki H."/>
            <person name="Sieber J.R."/>
            <person name="Poweleit N."/>
            <person name="Zhou H."/>
            <person name="Lapidus A.L."/>
            <person name="Daligault H.E."/>
            <person name="Land M."/>
            <person name="Gilna P."/>
            <person name="Ivanova N."/>
            <person name="Kyrpides N."/>
            <person name="Culley D.E."/>
            <person name="McInerney M.J."/>
        </authorList>
    </citation>
    <scope>NUCLEOTIDE SEQUENCE [LARGE SCALE GENOMIC DNA]</scope>
    <source>
        <strain evidence="3">ATCC 27890 / DSM 864 / NBRC 100397 / JF-1</strain>
    </source>
</reference>
<dbReference type="GeneID" id="25393588"/>
<dbReference type="STRING" id="323259.Mhun_2910"/>
<dbReference type="EnsemblBacteria" id="ABD42602">
    <property type="protein sequence ID" value="ABD42602"/>
    <property type="gene ID" value="Mhun_2910"/>
</dbReference>
<dbReference type="InParanoid" id="Q2FTC9"/>
<dbReference type="AlphaFoldDB" id="Q2FTC9"/>
<dbReference type="RefSeq" id="WP_011449855.1">
    <property type="nucleotide sequence ID" value="NC_007796.1"/>
</dbReference>
<evidence type="ECO:0000313" key="2">
    <source>
        <dbReference type="EMBL" id="ABD42602.1"/>
    </source>
</evidence>
<dbReference type="InterPro" id="IPR018645">
    <property type="entry name" value="OapC-like"/>
</dbReference>
<dbReference type="HOGENOM" id="CLU_126374_0_0_2"/>
<keyword evidence="3" id="KW-1185">Reference proteome</keyword>
<evidence type="ECO:0008006" key="4">
    <source>
        <dbReference type="Google" id="ProtNLM"/>
    </source>
</evidence>
<evidence type="ECO:0000313" key="3">
    <source>
        <dbReference type="Proteomes" id="UP000001941"/>
    </source>
</evidence>
<gene>
    <name evidence="2" type="ordered locus">Mhun_2910</name>
</gene>
<dbReference type="eggNOG" id="arCOG04417">
    <property type="taxonomic scope" value="Archaea"/>
</dbReference>
<accession>Q2FTC9</accession>
<dbReference type="KEGG" id="mhu:Mhun_2910"/>
<organism evidence="2 3">
    <name type="scientific">Methanospirillum hungatei JF-1 (strain ATCC 27890 / DSM 864 / NBRC 100397 / JF-1)</name>
    <dbReference type="NCBI Taxonomy" id="323259"/>
    <lineage>
        <taxon>Archaea</taxon>
        <taxon>Methanobacteriati</taxon>
        <taxon>Methanobacteriota</taxon>
        <taxon>Stenosarchaea group</taxon>
        <taxon>Methanomicrobia</taxon>
        <taxon>Methanomicrobiales</taxon>
        <taxon>Methanospirillaceae</taxon>
        <taxon>Methanospirillum</taxon>
    </lineage>
</organism>
<name>Q2FTC9_METHJ</name>
<feature type="region of interest" description="Disordered" evidence="1">
    <location>
        <begin position="38"/>
        <end position="79"/>
    </location>
</feature>
<dbReference type="Proteomes" id="UP000001941">
    <property type="component" value="Chromosome"/>
</dbReference>
<dbReference type="Pfam" id="PF09845">
    <property type="entry name" value="OapC"/>
    <property type="match status" value="1"/>
</dbReference>
<sequence length="127" mass="14461">MPHRCAGCKTLFPDARHLRDGCPVCGCGKFVFETGRKRAQKNEPLQNHAPETPAPAPVTTTREHTDVELEEPKQDSDSIESIRILEPGRYDLNLSRLIETDDRVVRVGSEDTYHLDLHSMIRQKKKK</sequence>
<dbReference type="OrthoDB" id="78050at2157"/>
<protein>
    <recommendedName>
        <fullName evidence="4">Zn-ribbon containing protein</fullName>
    </recommendedName>
</protein>
<feature type="compositionally biased region" description="Basic and acidic residues" evidence="1">
    <location>
        <begin position="61"/>
        <end position="76"/>
    </location>
</feature>